<dbReference type="RefSeq" id="WP_119358073.1">
    <property type="nucleotide sequence ID" value="NZ_BJXM01000019.1"/>
</dbReference>
<proteinExistence type="predicted"/>
<organism evidence="1 2">
    <name type="scientific">Meiothermus granaticius NBRC 107808</name>
    <dbReference type="NCBI Taxonomy" id="1227551"/>
    <lineage>
        <taxon>Bacteria</taxon>
        <taxon>Thermotogati</taxon>
        <taxon>Deinococcota</taxon>
        <taxon>Deinococci</taxon>
        <taxon>Thermales</taxon>
        <taxon>Thermaceae</taxon>
        <taxon>Meiothermus</taxon>
    </lineage>
</organism>
<comment type="caution">
    <text evidence="1">The sequence shown here is derived from an EMBL/GenBank/DDBJ whole genome shotgun (WGS) entry which is preliminary data.</text>
</comment>
<name>A0A399F8A8_9DEIN</name>
<sequence length="215" mass="23718">MDARSDVQGQIIEALMQVVSRPAAENLLRRALRASKTPPSKLDASAWAALIEGPLQRELAQVLPMHHLTPPLQHLLRQLKPPKAPSPPAFPTVEVATEYFRLWDPAVRQDLVLELARLEGVTGVLLYTPYGQESRFVGPEKGLVNLLGSAHRLLALRGAYRVFYTGFGEAQAILRPLGKGWLAVLARSEANLGHLLYRLGNMEAASEDPNPRRLS</sequence>
<gene>
    <name evidence="1" type="ORF">Mgrana_02624</name>
</gene>
<evidence type="ECO:0000313" key="1">
    <source>
        <dbReference type="EMBL" id="RIH91499.1"/>
    </source>
</evidence>
<keyword evidence="2" id="KW-1185">Reference proteome</keyword>
<reference evidence="1 2" key="1">
    <citation type="submission" date="2018-08" db="EMBL/GenBank/DDBJ databases">
        <title>Meiothermus granaticius genome AF-68 sequencing project.</title>
        <authorList>
            <person name="Da Costa M.S."/>
            <person name="Albuquerque L."/>
            <person name="Raposo P."/>
            <person name="Froufe H.J.C."/>
            <person name="Barroso C.S."/>
            <person name="Egas C."/>
        </authorList>
    </citation>
    <scope>NUCLEOTIDE SEQUENCE [LARGE SCALE GENOMIC DNA]</scope>
    <source>
        <strain evidence="1 2">AF-68</strain>
    </source>
</reference>
<dbReference type="AlphaFoldDB" id="A0A399F8A8"/>
<protein>
    <submittedName>
        <fullName evidence="1">Uncharacterized protein</fullName>
    </submittedName>
</protein>
<dbReference type="Proteomes" id="UP000266178">
    <property type="component" value="Unassembled WGS sequence"/>
</dbReference>
<accession>A0A399F8A8</accession>
<dbReference type="OrthoDB" id="25794at2"/>
<dbReference type="EMBL" id="QWLB01000041">
    <property type="protein sequence ID" value="RIH91499.1"/>
    <property type="molecule type" value="Genomic_DNA"/>
</dbReference>
<evidence type="ECO:0000313" key="2">
    <source>
        <dbReference type="Proteomes" id="UP000266178"/>
    </source>
</evidence>